<gene>
    <name evidence="1" type="ORF">MJG53_005677</name>
</gene>
<accession>A0ACB9V737</accession>
<dbReference type="Proteomes" id="UP001057279">
    <property type="component" value="Linkage Group LG04"/>
</dbReference>
<evidence type="ECO:0000313" key="2">
    <source>
        <dbReference type="Proteomes" id="UP001057279"/>
    </source>
</evidence>
<dbReference type="EMBL" id="CM043029">
    <property type="protein sequence ID" value="KAI4585443.1"/>
    <property type="molecule type" value="Genomic_DNA"/>
</dbReference>
<reference evidence="1" key="1">
    <citation type="submission" date="2022-03" db="EMBL/GenBank/DDBJ databases">
        <title>Genomic analyses of argali, domestic sheep and their hybrids provide insights into chromosomal evolution, heterosis and genetic basis of agronomic traits.</title>
        <authorList>
            <person name="Li M."/>
        </authorList>
    </citation>
    <scope>NUCLEOTIDE SEQUENCE</scope>
    <source>
        <strain evidence="1">F1 hybrid</strain>
    </source>
</reference>
<organism evidence="1 2">
    <name type="scientific">Ovis ammon polii x Ovis aries</name>
    <dbReference type="NCBI Taxonomy" id="2918886"/>
    <lineage>
        <taxon>Eukaryota</taxon>
        <taxon>Metazoa</taxon>
        <taxon>Chordata</taxon>
        <taxon>Craniata</taxon>
        <taxon>Vertebrata</taxon>
        <taxon>Euteleostomi</taxon>
        <taxon>Mammalia</taxon>
        <taxon>Eutheria</taxon>
        <taxon>Laurasiatheria</taxon>
        <taxon>Artiodactyla</taxon>
        <taxon>Ruminantia</taxon>
        <taxon>Pecora</taxon>
        <taxon>Bovidae</taxon>
        <taxon>Caprinae</taxon>
        <taxon>Ovis</taxon>
    </lineage>
</organism>
<comment type="caution">
    <text evidence="1">The sequence shown here is derived from an EMBL/GenBank/DDBJ whole genome shotgun (WGS) entry which is preliminary data.</text>
</comment>
<keyword evidence="2" id="KW-1185">Reference proteome</keyword>
<proteinExistence type="predicted"/>
<sequence length="155" mass="17750">MLHRRLWNNDKWALDNDLTLNDSSVVHPVLWLLLGPKTLTSGLSQRSGLALQHRPVVMLREMNDRKHEAKADLRRVLLRLQHLYEVDQDPVLSQPVTVNLRSVLGGLGSVVSVEERSLTGTWDMKMMSRWTWSTRDPHHHRGSDALVLTTPRVPS</sequence>
<name>A0ACB9V737_9CETA</name>
<protein>
    <submittedName>
        <fullName evidence="1">Uncharacterized protein</fullName>
    </submittedName>
</protein>
<evidence type="ECO:0000313" key="1">
    <source>
        <dbReference type="EMBL" id="KAI4585443.1"/>
    </source>
</evidence>